<dbReference type="Proteomes" id="UP000622797">
    <property type="component" value="Unassembled WGS sequence"/>
</dbReference>
<evidence type="ECO:0000313" key="2">
    <source>
        <dbReference type="EMBL" id="KAF4965912.1"/>
    </source>
</evidence>
<accession>A0A8H4X8J5</accession>
<dbReference type="OrthoDB" id="5295747at2759"/>
<dbReference type="InterPro" id="IPR053112">
    <property type="entry name" value="Fungal_Dehydratase/Hydratase"/>
</dbReference>
<feature type="signal peptide" evidence="1">
    <location>
        <begin position="1"/>
        <end position="19"/>
    </location>
</feature>
<comment type="caution">
    <text evidence="2">The sequence shown here is derived from an EMBL/GenBank/DDBJ whole genome shotgun (WGS) entry which is preliminary data.</text>
</comment>
<evidence type="ECO:0000313" key="3">
    <source>
        <dbReference type="Proteomes" id="UP000622797"/>
    </source>
</evidence>
<dbReference type="SUPFAM" id="SSF159245">
    <property type="entry name" value="AttH-like"/>
    <property type="match status" value="1"/>
</dbReference>
<dbReference type="PANTHER" id="PTHR40617:SF1">
    <property type="entry name" value="ATTH DOMAIN-CONTAINING PROTEIN-RELATED"/>
    <property type="match status" value="1"/>
</dbReference>
<gene>
    <name evidence="2" type="ORF">FSARC_6337</name>
</gene>
<sequence length="374" mass="41071">MLLIDVIVASIAFARLTDCLPSFAPRDYAPSTLENDGTDVGRYDVRKTMAIVNPDPKWINSYYFLFWLTTVDGRKYHLCIDPILFGNSTTGGLYSLNDLSNPSNIKAKGASNMVPGYGSTEALNLRSTPHNVTSPKGSDNFSTIALKTNFAGVEINTEVQPTGKNMYYGGMGGIVTPGFGDDFTTLPPGWSWYWANPHLKVKGTITLDGTPVSIDGDQSFGLLERQYGAFDVATKGFYLFWAYLPDGIVVQVWVISPRNDGTGPSGMATIWHPNGVHEVIPVDMSATRAWDTSVSDVTGRLYFNKFKVALTTRNALFTFQVPIRDAEVRPAKGQPGLIISESYCEGLVEWDGETLPWFGHCEELSTRTASKSEL</sequence>
<reference evidence="2" key="1">
    <citation type="journal article" date="2020" name="BMC Genomics">
        <title>Correction to: Identification and distribution of gene clusters required for synthesis of sphingolipid metabolism inhibitors in diverse species of the filamentous fungus Fusarium.</title>
        <authorList>
            <person name="Kim H.S."/>
            <person name="Lohmar J.M."/>
            <person name="Busman M."/>
            <person name="Brown D.W."/>
            <person name="Naumann T.A."/>
            <person name="Divon H.H."/>
            <person name="Lysoe E."/>
            <person name="Uhlig S."/>
            <person name="Proctor R.H."/>
        </authorList>
    </citation>
    <scope>NUCLEOTIDE SEQUENCE</scope>
    <source>
        <strain evidence="2">NRRL 20472</strain>
    </source>
</reference>
<evidence type="ECO:0000256" key="1">
    <source>
        <dbReference type="SAM" id="SignalP"/>
    </source>
</evidence>
<dbReference type="PANTHER" id="PTHR40617">
    <property type="entry name" value="TERPENE CYCLASE ASQC"/>
    <property type="match status" value="1"/>
</dbReference>
<organism evidence="2 3">
    <name type="scientific">Fusarium sarcochroum</name>
    <dbReference type="NCBI Taxonomy" id="1208366"/>
    <lineage>
        <taxon>Eukaryota</taxon>
        <taxon>Fungi</taxon>
        <taxon>Dikarya</taxon>
        <taxon>Ascomycota</taxon>
        <taxon>Pezizomycotina</taxon>
        <taxon>Sordariomycetes</taxon>
        <taxon>Hypocreomycetidae</taxon>
        <taxon>Hypocreales</taxon>
        <taxon>Nectriaceae</taxon>
        <taxon>Fusarium</taxon>
        <taxon>Fusarium lateritium species complex</taxon>
    </lineage>
</organism>
<proteinExistence type="predicted"/>
<protein>
    <recommendedName>
        <fullName evidence="4">Hydroxyneurosporene synthase</fullName>
    </recommendedName>
</protein>
<keyword evidence="3" id="KW-1185">Reference proteome</keyword>
<feature type="chain" id="PRO_5034076383" description="Hydroxyneurosporene synthase" evidence="1">
    <location>
        <begin position="20"/>
        <end position="374"/>
    </location>
</feature>
<reference evidence="2" key="2">
    <citation type="submission" date="2020-05" db="EMBL/GenBank/DDBJ databases">
        <authorList>
            <person name="Kim H.-S."/>
            <person name="Proctor R.H."/>
            <person name="Brown D.W."/>
        </authorList>
    </citation>
    <scope>NUCLEOTIDE SEQUENCE</scope>
    <source>
        <strain evidence="2">NRRL 20472</strain>
    </source>
</reference>
<name>A0A8H4X8J5_9HYPO</name>
<dbReference type="AlphaFoldDB" id="A0A8H4X8J5"/>
<keyword evidence="1" id="KW-0732">Signal</keyword>
<evidence type="ECO:0008006" key="4">
    <source>
        <dbReference type="Google" id="ProtNLM"/>
    </source>
</evidence>
<dbReference type="EMBL" id="JABEXW010000319">
    <property type="protein sequence ID" value="KAF4965912.1"/>
    <property type="molecule type" value="Genomic_DNA"/>
</dbReference>